<evidence type="ECO:0000256" key="1">
    <source>
        <dbReference type="ARBA" id="ARBA00022448"/>
    </source>
</evidence>
<keyword evidence="2" id="KW-0547">Nucleotide-binding</keyword>
<feature type="domain" description="ABC transporter" evidence="7">
    <location>
        <begin position="2"/>
        <end position="205"/>
    </location>
</feature>
<gene>
    <name evidence="9" type="primary">ccmA</name>
    <name evidence="9" type="ORF">EGT71_04765</name>
    <name evidence="8" type="ORF">R4P48_04870</name>
</gene>
<protein>
    <submittedName>
        <fullName evidence="9">Cytochrome c biogenesis heme-transporting ATPase CcmA</fullName>
    </submittedName>
</protein>
<evidence type="ECO:0000256" key="4">
    <source>
        <dbReference type="ARBA" id="ARBA00022840"/>
    </source>
</evidence>
<dbReference type="OrthoDB" id="9800654at2"/>
<reference evidence="9 10" key="1">
    <citation type="submission" date="2018-10" db="EMBL/GenBank/DDBJ databases">
        <title>Transmission dynamics of multidrug resistant bacteria on intensive care unit surfaces.</title>
        <authorList>
            <person name="D'Souza A.W."/>
            <person name="Potter R.F."/>
            <person name="Wallace M."/>
            <person name="Shupe A."/>
            <person name="Patel S."/>
            <person name="Sun S."/>
            <person name="Gul D."/>
            <person name="Kwon J.H."/>
            <person name="Andleeb S."/>
            <person name="Burnham C.-A.D."/>
            <person name="Dantas G."/>
        </authorList>
    </citation>
    <scope>NUCLEOTIDE SEQUENCE [LARGE SCALE GENOMIC DNA]</scope>
    <source>
        <strain evidence="9 10">AS_373</strain>
    </source>
</reference>
<dbReference type="InterPro" id="IPR003439">
    <property type="entry name" value="ABC_transporter-like_ATP-bd"/>
</dbReference>
<dbReference type="GO" id="GO:0016887">
    <property type="term" value="F:ATP hydrolysis activity"/>
    <property type="evidence" value="ECO:0007669"/>
    <property type="project" value="InterPro"/>
</dbReference>
<dbReference type="Pfam" id="PF00005">
    <property type="entry name" value="ABC_tran"/>
    <property type="match status" value="1"/>
</dbReference>
<dbReference type="SMART" id="SM00382">
    <property type="entry name" value="AAA"/>
    <property type="match status" value="1"/>
</dbReference>
<dbReference type="Proteomes" id="UP001187066">
    <property type="component" value="Unassembled WGS sequence"/>
</dbReference>
<dbReference type="GO" id="GO:0022857">
    <property type="term" value="F:transmembrane transporter activity"/>
    <property type="evidence" value="ECO:0007669"/>
    <property type="project" value="InterPro"/>
</dbReference>
<dbReference type="EMBL" id="JAWLOF010000002">
    <property type="protein sequence ID" value="MDV7022018.1"/>
    <property type="molecule type" value="Genomic_DNA"/>
</dbReference>
<name>A0A427V7G5_9ENTR</name>
<keyword evidence="1" id="KW-0813">Transport</keyword>
<evidence type="ECO:0000259" key="7">
    <source>
        <dbReference type="PROSITE" id="PS50893"/>
    </source>
</evidence>
<evidence type="ECO:0000313" key="11">
    <source>
        <dbReference type="Proteomes" id="UP001187066"/>
    </source>
</evidence>
<dbReference type="SUPFAM" id="SSF52540">
    <property type="entry name" value="P-loop containing nucleoside triphosphate hydrolases"/>
    <property type="match status" value="1"/>
</dbReference>
<organism evidence="9 10">
    <name type="scientific">Atlantibacter subterraneus</name>
    <dbReference type="NCBI Taxonomy" id="255519"/>
    <lineage>
        <taxon>Bacteria</taxon>
        <taxon>Pseudomonadati</taxon>
        <taxon>Pseudomonadota</taxon>
        <taxon>Gammaproteobacteria</taxon>
        <taxon>Enterobacterales</taxon>
        <taxon>Enterobacteriaceae</taxon>
        <taxon>Atlantibacter</taxon>
    </lineage>
</organism>
<keyword evidence="11" id="KW-1185">Reference proteome</keyword>
<dbReference type="NCBIfam" id="NF010061">
    <property type="entry name" value="PRK13538.1"/>
    <property type="match status" value="1"/>
</dbReference>
<accession>A0A427V7G5</accession>
<evidence type="ECO:0000313" key="8">
    <source>
        <dbReference type="EMBL" id="MDV7022018.1"/>
    </source>
</evidence>
<evidence type="ECO:0000256" key="3">
    <source>
        <dbReference type="ARBA" id="ARBA00022748"/>
    </source>
</evidence>
<dbReference type="PANTHER" id="PTHR43499:SF1">
    <property type="entry name" value="ABC TRANSPORTER I FAMILY MEMBER 1"/>
    <property type="match status" value="1"/>
</dbReference>
<keyword evidence="6" id="KW-0472">Membrane</keyword>
<dbReference type="InterPro" id="IPR003593">
    <property type="entry name" value="AAA+_ATPase"/>
</dbReference>
<dbReference type="AlphaFoldDB" id="A0A427V7G5"/>
<dbReference type="InterPro" id="IPR027417">
    <property type="entry name" value="P-loop_NTPase"/>
</dbReference>
<dbReference type="GeneID" id="84666085"/>
<comment type="caution">
    <text evidence="9">The sequence shown here is derived from an EMBL/GenBank/DDBJ whole genome shotgun (WGS) entry which is preliminary data.</text>
</comment>
<reference evidence="8 11" key="2">
    <citation type="submission" date="2023-10" db="EMBL/GenBank/DDBJ databases">
        <authorList>
            <person name="Dale J."/>
        </authorList>
    </citation>
    <scope>NUCLEOTIDE SEQUENCE [LARGE SCALE GENOMIC DNA]</scope>
    <source>
        <strain evidence="8 11">2023EL-00970</strain>
    </source>
</reference>
<dbReference type="PROSITE" id="PS50893">
    <property type="entry name" value="ABC_TRANSPORTER_2"/>
    <property type="match status" value="1"/>
</dbReference>
<dbReference type="Proteomes" id="UP000275331">
    <property type="component" value="Unassembled WGS sequence"/>
</dbReference>
<dbReference type="RefSeq" id="WP_125291482.1">
    <property type="nucleotide sequence ID" value="NZ_CP100494.1"/>
</dbReference>
<dbReference type="GO" id="GO:0005524">
    <property type="term" value="F:ATP binding"/>
    <property type="evidence" value="ECO:0007669"/>
    <property type="project" value="UniProtKB-KW"/>
</dbReference>
<proteinExistence type="predicted"/>
<dbReference type="Gene3D" id="3.40.50.300">
    <property type="entry name" value="P-loop containing nucleotide triphosphate hydrolases"/>
    <property type="match status" value="1"/>
</dbReference>
<evidence type="ECO:0000313" key="9">
    <source>
        <dbReference type="EMBL" id="RSE28699.1"/>
    </source>
</evidence>
<keyword evidence="4" id="KW-0067">ATP-binding</keyword>
<dbReference type="CDD" id="cd03231">
    <property type="entry name" value="ABC_CcmA_heme_exporter"/>
    <property type="match status" value="1"/>
</dbReference>
<dbReference type="PANTHER" id="PTHR43499">
    <property type="entry name" value="ABC TRANSPORTER I FAMILY MEMBER 1"/>
    <property type="match status" value="1"/>
</dbReference>
<dbReference type="EMBL" id="RHXB01000002">
    <property type="protein sequence ID" value="RSE28699.1"/>
    <property type="molecule type" value="Genomic_DNA"/>
</dbReference>
<dbReference type="NCBIfam" id="TIGR01189">
    <property type="entry name" value="ccmA"/>
    <property type="match status" value="1"/>
</dbReference>
<evidence type="ECO:0000256" key="5">
    <source>
        <dbReference type="ARBA" id="ARBA00022967"/>
    </source>
</evidence>
<evidence type="ECO:0000256" key="6">
    <source>
        <dbReference type="ARBA" id="ARBA00023136"/>
    </source>
</evidence>
<dbReference type="InterPro" id="IPR017871">
    <property type="entry name" value="ABC_transporter-like_CS"/>
</dbReference>
<dbReference type="GO" id="GO:0017004">
    <property type="term" value="P:cytochrome complex assembly"/>
    <property type="evidence" value="ECO:0007669"/>
    <property type="project" value="UniProtKB-KW"/>
</dbReference>
<evidence type="ECO:0000313" key="10">
    <source>
        <dbReference type="Proteomes" id="UP000275331"/>
    </source>
</evidence>
<evidence type="ECO:0000256" key="2">
    <source>
        <dbReference type="ARBA" id="ARBA00022741"/>
    </source>
</evidence>
<keyword evidence="3" id="KW-0201">Cytochrome c-type biogenesis</keyword>
<sequence>MLDVLNLSCIRDERVLFRGLSFSLNPGEIFQIAGVNGAGKTSLLRILSGLATPEEGEVKWQGELIKRARDSFHQQLLWLGHQPGIKAVLTADENLRFFHADSAMKARWDALAAIGLLGYEDVAVGQLSAGQQRRVALARLWLSAAKLWILDEPFTALDPAGIEKLTCRLEAHAAQGGSVLLTTHQPLRPVSCAFRKLTLPQGVVS</sequence>
<dbReference type="PROSITE" id="PS00211">
    <property type="entry name" value="ABC_TRANSPORTER_1"/>
    <property type="match status" value="1"/>
</dbReference>
<dbReference type="InterPro" id="IPR005895">
    <property type="entry name" value="ABC_transptr_haem_export_CcmA"/>
</dbReference>
<keyword evidence="5" id="KW-1278">Translocase</keyword>